<dbReference type="KEGG" id="gla:GL50803_008243"/>
<dbReference type="RefSeq" id="XP_001709042.1">
    <property type="nucleotide sequence ID" value="XM_001708990.1"/>
</dbReference>
<organism evidence="6 7">
    <name type="scientific">Giardia intestinalis (strain ATCC 50803 / WB clone C6)</name>
    <name type="common">Giardia lamblia</name>
    <dbReference type="NCBI Taxonomy" id="184922"/>
    <lineage>
        <taxon>Eukaryota</taxon>
        <taxon>Metamonada</taxon>
        <taxon>Diplomonadida</taxon>
        <taxon>Hexamitidae</taxon>
        <taxon>Giardiinae</taxon>
        <taxon>Giardia</taxon>
    </lineage>
</organism>
<dbReference type="GO" id="GO:0005730">
    <property type="term" value="C:nucleolus"/>
    <property type="evidence" value="ECO:0000318"/>
    <property type="project" value="GO_Central"/>
</dbReference>
<dbReference type="AlphaFoldDB" id="A8B6S1"/>
<dbReference type="GeneID" id="5701960"/>
<evidence type="ECO:0000313" key="7">
    <source>
        <dbReference type="Proteomes" id="UP000001548"/>
    </source>
</evidence>
<name>A8B6S1_GIAIC</name>
<accession>A8B6S1</accession>
<dbReference type="EMBL" id="AACB03000005">
    <property type="protein sequence ID" value="KAE8301873.1"/>
    <property type="molecule type" value="Genomic_DNA"/>
</dbReference>
<keyword evidence="7" id="KW-1185">Reference proteome</keyword>
<dbReference type="STRING" id="184922.A8B6S1"/>
<dbReference type="HOGENOM" id="CLU_407967_0_0_1"/>
<protein>
    <submittedName>
        <fullName evidence="6">Utp14 protein</fullName>
    </submittedName>
</protein>
<evidence type="ECO:0000313" key="6">
    <source>
        <dbReference type="EMBL" id="KAE8301873.1"/>
    </source>
</evidence>
<dbReference type="GO" id="GO:0032040">
    <property type="term" value="C:small-subunit processome"/>
    <property type="evidence" value="ECO:0000318"/>
    <property type="project" value="GO_Central"/>
</dbReference>
<keyword evidence="3" id="KW-0539">Nucleus</keyword>
<dbReference type="OMA" id="RMILPAQ"/>
<proteinExistence type="predicted"/>
<reference evidence="6 7" key="1">
    <citation type="journal article" date="2007" name="Science">
        <title>Genomic minimalism in the early diverging intestinal parasite Giardia lamblia.</title>
        <authorList>
            <person name="Morrison H.G."/>
            <person name="McArthur A.G."/>
            <person name="Gillin F.D."/>
            <person name="Aley S.B."/>
            <person name="Adam R.D."/>
            <person name="Olsen G.J."/>
            <person name="Best A.A."/>
            <person name="Cande W.Z."/>
            <person name="Chen F."/>
            <person name="Cipriano M.J."/>
            <person name="Davids B.J."/>
            <person name="Dawson S.C."/>
            <person name="Elmendorf H.G."/>
            <person name="Hehl A.B."/>
            <person name="Holder M.E."/>
            <person name="Huse S.M."/>
            <person name="Kim U.U."/>
            <person name="Lasek-Nesselquist E."/>
            <person name="Manning G."/>
            <person name="Nigam A."/>
            <person name="Nixon J.E."/>
            <person name="Palm D."/>
            <person name="Passamaneck N.E."/>
            <person name="Prabhu A."/>
            <person name="Reich C.I."/>
            <person name="Reiner D.S."/>
            <person name="Samuelson J."/>
            <person name="Svard S.G."/>
            <person name="Sogin M.L."/>
        </authorList>
    </citation>
    <scope>NUCLEOTIDE SEQUENCE [LARGE SCALE GENOMIC DNA]</scope>
    <source>
        <strain evidence="6 7">WB C6</strain>
    </source>
</reference>
<evidence type="ECO:0000256" key="3">
    <source>
        <dbReference type="ARBA" id="ARBA00023242"/>
    </source>
</evidence>
<keyword evidence="4" id="KW-0175">Coiled coil</keyword>
<keyword evidence="2" id="KW-0597">Phosphoprotein</keyword>
<dbReference type="Pfam" id="PF04615">
    <property type="entry name" value="Utp14"/>
    <property type="match status" value="2"/>
</dbReference>
<dbReference type="GO" id="GO:0006364">
    <property type="term" value="P:rRNA processing"/>
    <property type="evidence" value="ECO:0007669"/>
    <property type="project" value="InterPro"/>
</dbReference>
<feature type="region of interest" description="Disordered" evidence="5">
    <location>
        <begin position="341"/>
        <end position="372"/>
    </location>
</feature>
<evidence type="ECO:0000256" key="5">
    <source>
        <dbReference type="SAM" id="MobiDB-lite"/>
    </source>
</evidence>
<evidence type="ECO:0000256" key="2">
    <source>
        <dbReference type="ARBA" id="ARBA00022553"/>
    </source>
</evidence>
<gene>
    <name evidence="6" type="ORF">GL50803_008243</name>
</gene>
<evidence type="ECO:0000256" key="1">
    <source>
        <dbReference type="ARBA" id="ARBA00004604"/>
    </source>
</evidence>
<feature type="compositionally biased region" description="Acidic residues" evidence="5">
    <location>
        <begin position="347"/>
        <end position="357"/>
    </location>
</feature>
<feature type="coiled-coil region" evidence="4">
    <location>
        <begin position="636"/>
        <end position="663"/>
    </location>
</feature>
<dbReference type="PANTHER" id="PTHR14150:SF12">
    <property type="entry name" value="U3 SMALL NUCLEOLAR RNA-ASSOCIATED PROTEIN 14 HOMOLOG A"/>
    <property type="match status" value="1"/>
</dbReference>
<dbReference type="FunCoup" id="A8B6S1">
    <property type="interactions" value="190"/>
</dbReference>
<dbReference type="InterPro" id="IPR006709">
    <property type="entry name" value="SSU_processome_Utp14"/>
</dbReference>
<dbReference type="PANTHER" id="PTHR14150">
    <property type="entry name" value="U3 SMALL NUCLEOLAR RNA-ASSOCIATED PROTEIN 14"/>
    <property type="match status" value="1"/>
</dbReference>
<comment type="caution">
    <text evidence="6">The sequence shown here is derived from an EMBL/GenBank/DDBJ whole genome shotgun (WGS) entry which is preliminary data.</text>
</comment>
<feature type="coiled-coil region" evidence="4">
    <location>
        <begin position="233"/>
        <end position="260"/>
    </location>
</feature>
<sequence length="674" mass="75917">MSSSSSVHFEESSDDGRFIRVHPLLQADENEPEKVTLTGFLDDLKDALADQDMLALMAVERDNISTKSANVHVKGVTSFEQAAADRVLVQRQVFNDVLKWKPLSAAQTRADVVLNFAEDGISVQPSFEPIKQPKRKDYEKKLSKDSSNIAKELCGDSVDATLKLAGLVPLDESDSENIKSKLAQEQDSLDIMTQQQEAHRSTAEIARLRSLLYYNEQKLKAWAKIKSKKFRKVHNRDKRLARLEKRQEEWKEKHRSAVMEQAEDFLDSQYKLTNASLDTFQQQTRRNTKADDEFETHKVDVDDVPEYGEAPIDRNAKGVMRLAFMTRALQEQRDARDAIANVRDSDWDSAGDSDEDGGVVKSESQPRIPRPNTTENQVLKAHIDMKEDDQQLEPELVGERDIIRKAQLAKVKEAKTKGKIIIKGCNVANRSATVIDNPFLKRFSSSISASLATSNEIHISDLPAIANENVLPNVPRPGNVAASALTADVDPELEFAAQKYSLALQESQPVAPEKELMGWGTWFGEGMSTYDKEKLTFRQEARRAAVTAELNRRMGRRRDIRVANVSISEASNPAIVELYAAHGIQGITDDEYATYLSTAVGPEWQSMTGYRGSIQAGRRVEKGRMILPAQLPQDYQKKMDASLEKEQKLRKQLEAQMQLIHKTKLTQQRRSLKL</sequence>
<dbReference type="VEuPathDB" id="GiardiaDB:GL50803_8243"/>
<evidence type="ECO:0000256" key="4">
    <source>
        <dbReference type="SAM" id="Coils"/>
    </source>
</evidence>
<dbReference type="Proteomes" id="UP000001548">
    <property type="component" value="Unassembled WGS sequence"/>
</dbReference>
<comment type="subcellular location">
    <subcellularLocation>
        <location evidence="1">Nucleus</location>
        <location evidence="1">Nucleolus</location>
    </subcellularLocation>
</comment>